<protein>
    <recommendedName>
        <fullName evidence="7">Nucleoporin</fullName>
    </recommendedName>
</protein>
<evidence type="ECO:0000256" key="3">
    <source>
        <dbReference type="ARBA" id="ARBA00022448"/>
    </source>
</evidence>
<reference evidence="5" key="1">
    <citation type="submission" date="2016-04" db="EMBL/GenBank/DDBJ databases">
        <authorList>
            <person name="Nguyen H.D."/>
            <person name="Samba Siva P."/>
            <person name="Cullis J."/>
            <person name="Levesque C.A."/>
            <person name="Hambleton S."/>
        </authorList>
    </citation>
    <scope>NUCLEOTIDE SEQUENCE</scope>
    <source>
        <strain evidence="5">DAOMC 236416</strain>
    </source>
</reference>
<reference evidence="5" key="2">
    <citation type="journal article" date="2019" name="IMA Fungus">
        <title>Genome sequencing and comparison of five Tilletia species to identify candidate genes for the detection of regulated species infecting wheat.</title>
        <authorList>
            <person name="Nguyen H.D.T."/>
            <person name="Sultana T."/>
            <person name="Kesanakurti P."/>
            <person name="Hambleton S."/>
        </authorList>
    </citation>
    <scope>NUCLEOTIDE SEQUENCE</scope>
    <source>
        <strain evidence="5">DAOMC 236416</strain>
    </source>
</reference>
<organism evidence="5 6">
    <name type="scientific">Tilletia indica</name>
    <dbReference type="NCBI Taxonomy" id="43049"/>
    <lineage>
        <taxon>Eukaryota</taxon>
        <taxon>Fungi</taxon>
        <taxon>Dikarya</taxon>
        <taxon>Basidiomycota</taxon>
        <taxon>Ustilaginomycotina</taxon>
        <taxon>Exobasidiomycetes</taxon>
        <taxon>Tilletiales</taxon>
        <taxon>Tilletiaceae</taxon>
        <taxon>Tilletia</taxon>
    </lineage>
</organism>
<dbReference type="Proteomes" id="UP000077521">
    <property type="component" value="Unassembled WGS sequence"/>
</dbReference>
<evidence type="ECO:0000256" key="2">
    <source>
        <dbReference type="ARBA" id="ARBA00005892"/>
    </source>
</evidence>
<proteinExistence type="inferred from homology"/>
<dbReference type="GO" id="GO:0006999">
    <property type="term" value="P:nuclear pore organization"/>
    <property type="evidence" value="ECO:0007669"/>
    <property type="project" value="TreeGrafter"/>
</dbReference>
<dbReference type="GO" id="GO:0017056">
    <property type="term" value="F:structural constituent of nuclear pore"/>
    <property type="evidence" value="ECO:0007669"/>
    <property type="project" value="TreeGrafter"/>
</dbReference>
<dbReference type="PANTHER" id="PTHR31344">
    <property type="entry name" value="NUCLEAR PORE COMPLEX PROTEIN NUP205"/>
    <property type="match status" value="1"/>
</dbReference>
<comment type="caution">
    <text evidence="5">The sequence shown here is derived from an EMBL/GenBank/DDBJ whole genome shotgun (WGS) entry which is preliminary data.</text>
</comment>
<dbReference type="PANTHER" id="PTHR31344:SF0">
    <property type="entry name" value="NUCLEAR PORE COMPLEX PROTEIN NUP205"/>
    <property type="match status" value="1"/>
</dbReference>
<gene>
    <name evidence="5" type="ORF">A4X13_0g7174</name>
</gene>
<dbReference type="EMBL" id="LWDF02000820">
    <property type="protein sequence ID" value="KAE8241995.1"/>
    <property type="molecule type" value="Genomic_DNA"/>
</dbReference>
<evidence type="ECO:0000256" key="4">
    <source>
        <dbReference type="ARBA" id="ARBA00023242"/>
    </source>
</evidence>
<accession>A0A177TTF8</accession>
<comment type="similarity">
    <text evidence="2">Belongs to the NUP186/NUP192/NUP205 family.</text>
</comment>
<evidence type="ECO:0000256" key="1">
    <source>
        <dbReference type="ARBA" id="ARBA00004123"/>
    </source>
</evidence>
<keyword evidence="3" id="KW-0813">Transport</keyword>
<dbReference type="Pfam" id="PF11894">
    <property type="entry name" value="Nup192"/>
    <property type="match status" value="1"/>
</dbReference>
<keyword evidence="4" id="KW-0539">Nucleus</keyword>
<name>A0A177TTF8_9BASI</name>
<dbReference type="InterPro" id="IPR021827">
    <property type="entry name" value="Nup186/Nup192/Nup205"/>
</dbReference>
<sequence>MAGSVFRLGRFQELLRLIRTGIQQPERAARSNDWYVAVTRLRADLATLAAVSGPTETERKEIESGRITIGGTTLNLNQDFVRSAFLVSKELDVSERYAAFLLQEAALQEARWGRSAVEVACLLFHLEQQGALACIQELLEGLLLLRASTAAYAAEAYKTVAGIVQDILAESLSSNGPALPKRLLQFIDTENSGLERIELTLRTGQLSFPEGFYSERIEWIQQNRKAAGTSLYLLSASRLLTSDTVLDILRWLQKQLADGRDPLAVYILTTILAVLDTAGEAELSSSSRPIIEELMSDNSFVTTAHAEITQKAWRHPDVKNVILLAWAQVLALALPRSTALKAVLGAKHSDPTALAQAAITGGDSPTALGAFAFLQTSVLSFRQKVLDVLDGEYETAADADIFVGEVDKINTALGDTIGQDFQLEVLERVKFFCIATVDSFLPLLRKLQRVEEDAAYSSNSRIAQRPGTEIAEKRYDIQALFDVIATVCRNRPDSGLRFCLTPEGRTSRFLNWALDVRDIGHELGLFNMLISISAGPESAWTIHSTVLGAAGPSTDGRLTTWPRLFEWIQHYIDTFSAQASVARLPQLLQENEAALLKSYLALLRTVILYSDAALTAIYESQEFMALPRLFMFAQQRVPLQLRAALFDALAAFARPNHACADAVTNNLWALLNSSYTVPAMGARVQISGQYSLIEDIAMAESSEHTYPATTSFIRLLTALIQPFASGTPDARGKLGARPLSISESLAKRTEVTRSQDLTPYIDFVVSTVLLRHSDREFHLHTERWRLVATCLKFVLECLQTYSLEGLFTVNSAGVEGAQNPQILNQLIAHPGFEVMKRLLQDSKLGKEVLSILNPSPTPGYEAVDQHRAQTIFYAHSVRASMKILIQALRLQSAFLELLLPATTKVSGLPHDALSKVGNVASYNSFDLQLQRNHEGVVQIALFILCERQDIASLSAQLLGMIADTDFFSTVDQVTMTASRRSANRLVGLLEVSEEAERVRAGAVRQLLRDPAAAEVQMDTLYEDNPLAPPSMETSLSAADRTKLAILSLVHGQIAASRPFPNLGHLLLGFDCHSSNPDDAFVPSATQDDEEYGILHAVVDLMTGASNSENALLLPKSVAERALAIITDLCRNAATGEATLRFLRKQGNFFAHMLQSFSLLPVEENERRRTGEIVWLDGTRLITSDTAVLLSLTMKAHLLEGFALEVHSLLSNSTPHLASDLVQALFLKPMGEGDQSGPQTTAGKKTSLLALLDSFDFEWHDERGVDPNDIPLLQDYQEMFRRDVRYSPTLDSLLLIQQDLQKKGRFFDAKVRPQFEREAGYLLEAASAHEAQLNILATKRLCVVAWRTCLSIVLASSRSIMRADVRGLVAFDVLTAVLARLNNGSLDADDAQMHEIMSGATLDLVTVVRQHCEESVPALATTGALGGIASERLVAAFKDTLLGMLRPATLATGRANLYSAAVNFLHLLRAVATAGIEGDADVDDTMMRQDQDSLGNVSTVLGSTLPSASTVAAGVRTTLNAYSESLVPIVAKDALDADDAWKTVAFTFLAQMCGAEMSMGSSRLSSTLDILARQGYLSNFVSNLRQRDGELQEALAPVPSALAPLYVYQSLFALLTRLAHLRDGLVRLVDVRIFDAISSLDVLDLRPSEDDMLDSGDDFFPAALERYHEVVLPALQLCAVLANRAARSYAAVGSSSDGSGQVTTVLKAVYALLDAHQDTFTYALRVVTQDSVLISQLQLATLLVKLLTTVLPVIGRDLHAKGYQPYHSTVTALLSTFLCSSSWRGKIIPSTASEQQAAQDPAPASTSYTRFDADVDLAVARLNGALLAYSAAATSIDPSRFNPMFSSSLAQSESSNGTAFLPRATNTSLARSMSMRHSSMASIGTLVTSLEEHATTLEDCAAESDKILVLMESHQSWVSETCAEILGTSVDQVGSVNIGLLRSKAVERLRVHQRFVRALVILKLDAVEILLVLLLRHFAFYLNFLPDARESNKSASIASTGLDRLSIRRDGAVAVNEIIERLSVLTLPGSILPGTDSRHALIQMAARRLQAIIVEQEGSTIDER</sequence>
<comment type="subcellular location">
    <subcellularLocation>
        <location evidence="1">Nucleus</location>
    </subcellularLocation>
</comment>
<evidence type="ECO:0000313" key="5">
    <source>
        <dbReference type="EMBL" id="KAE8241995.1"/>
    </source>
</evidence>
<evidence type="ECO:0000313" key="6">
    <source>
        <dbReference type="Proteomes" id="UP000077521"/>
    </source>
</evidence>
<dbReference type="GO" id="GO:0044611">
    <property type="term" value="C:nuclear pore inner ring"/>
    <property type="evidence" value="ECO:0007669"/>
    <property type="project" value="TreeGrafter"/>
</dbReference>
<keyword evidence="6" id="KW-1185">Reference proteome</keyword>
<evidence type="ECO:0008006" key="7">
    <source>
        <dbReference type="Google" id="ProtNLM"/>
    </source>
</evidence>